<accession>A0ABD6C047</accession>
<dbReference type="Proteomes" id="UP001597185">
    <property type="component" value="Unassembled WGS sequence"/>
</dbReference>
<dbReference type="InterPro" id="IPR058782">
    <property type="entry name" value="GIY_YIG_3"/>
</dbReference>
<protein>
    <recommendedName>
        <fullName evidence="1">GIY-YIG domain-containing protein</fullName>
    </recommendedName>
</protein>
<evidence type="ECO:0000313" key="3">
    <source>
        <dbReference type="Proteomes" id="UP001597185"/>
    </source>
</evidence>
<dbReference type="AlphaFoldDB" id="A0ABD6C047"/>
<name>A0ABD6C047_9EURY</name>
<organism evidence="2 3">
    <name type="scientific">Halorubrum laminariae</name>
    <dbReference type="NCBI Taxonomy" id="1433523"/>
    <lineage>
        <taxon>Archaea</taxon>
        <taxon>Methanobacteriati</taxon>
        <taxon>Methanobacteriota</taxon>
        <taxon>Stenosarchaea group</taxon>
        <taxon>Halobacteria</taxon>
        <taxon>Halobacteriales</taxon>
        <taxon>Haloferacaceae</taxon>
        <taxon>Halorubrum</taxon>
    </lineage>
</organism>
<evidence type="ECO:0000259" key="1">
    <source>
        <dbReference type="Pfam" id="PF26468"/>
    </source>
</evidence>
<sequence>MDWPHRGIYIFFDESTDPEIDPVSEWHITRIGTVGVSKGSSSSLWQRLRTHRGTTSGNYADGGNCRGSVFRLHIGNAIIEDEGLEDKYPHWGVPHRQLPDNISTSEIRAQEHPLELRVSERIRNLPFLVIDIPGKPHADCDRARLEKNLIALVSHARRTNPHLKKDDWLGHHSPRAEINKTGLWNLDHVNSFYTDSIISEVTPYIESTSPISETDSEGQ</sequence>
<dbReference type="EMBL" id="JBHUDB010000002">
    <property type="protein sequence ID" value="MFD1570305.1"/>
    <property type="molecule type" value="Genomic_DNA"/>
</dbReference>
<gene>
    <name evidence="2" type="ORF">ACFR9T_06840</name>
</gene>
<comment type="caution">
    <text evidence="2">The sequence shown here is derived from an EMBL/GenBank/DDBJ whole genome shotgun (WGS) entry which is preliminary data.</text>
</comment>
<evidence type="ECO:0000313" key="2">
    <source>
        <dbReference type="EMBL" id="MFD1570305.1"/>
    </source>
</evidence>
<feature type="domain" description="GIY-YIG" evidence="1">
    <location>
        <begin position="1"/>
        <end position="209"/>
    </location>
</feature>
<keyword evidence="3" id="KW-1185">Reference proteome</keyword>
<dbReference type="RefSeq" id="WP_256397216.1">
    <property type="nucleotide sequence ID" value="NZ_JANHDL010000004.1"/>
</dbReference>
<proteinExistence type="predicted"/>
<reference evidence="2 3" key="1">
    <citation type="journal article" date="2019" name="Int. J. Syst. Evol. Microbiol.">
        <title>The Global Catalogue of Microorganisms (GCM) 10K type strain sequencing project: providing services to taxonomists for standard genome sequencing and annotation.</title>
        <authorList>
            <consortium name="The Broad Institute Genomics Platform"/>
            <consortium name="The Broad Institute Genome Sequencing Center for Infectious Disease"/>
            <person name="Wu L."/>
            <person name="Ma J."/>
        </authorList>
    </citation>
    <scope>NUCLEOTIDE SEQUENCE [LARGE SCALE GENOMIC DNA]</scope>
    <source>
        <strain evidence="2 3">CGMCC 1.12689</strain>
    </source>
</reference>
<dbReference type="Pfam" id="PF26468">
    <property type="entry name" value="GIY_YIG_3"/>
    <property type="match status" value="1"/>
</dbReference>